<evidence type="ECO:0000313" key="2">
    <source>
        <dbReference type="EMBL" id="MEQ2298688.1"/>
    </source>
</evidence>
<sequence length="100" mass="10889">MLNLEAEGLQQQKTTPGPNHKARIQFAQTYQACAPDGYFQQDNATRHKGRIMKHWLLENESTGSLYSSESTVNKSRASSGCGETGDLNHACAADKSATTT</sequence>
<gene>
    <name evidence="2" type="ORF">AMECASPLE_007857</name>
</gene>
<dbReference type="EMBL" id="JAHRIP010047430">
    <property type="protein sequence ID" value="MEQ2298688.1"/>
    <property type="molecule type" value="Genomic_DNA"/>
</dbReference>
<evidence type="ECO:0000256" key="1">
    <source>
        <dbReference type="SAM" id="MobiDB-lite"/>
    </source>
</evidence>
<proteinExistence type="predicted"/>
<comment type="caution">
    <text evidence="2">The sequence shown here is derived from an EMBL/GenBank/DDBJ whole genome shotgun (WGS) entry which is preliminary data.</text>
</comment>
<feature type="region of interest" description="Disordered" evidence="1">
    <location>
        <begin position="1"/>
        <end position="21"/>
    </location>
</feature>
<evidence type="ECO:0000313" key="3">
    <source>
        <dbReference type="Proteomes" id="UP001469553"/>
    </source>
</evidence>
<protein>
    <submittedName>
        <fullName evidence="2">Uncharacterized protein</fullName>
    </submittedName>
</protein>
<reference evidence="2 3" key="1">
    <citation type="submission" date="2021-06" db="EMBL/GenBank/DDBJ databases">
        <authorList>
            <person name="Palmer J.M."/>
        </authorList>
    </citation>
    <scope>NUCLEOTIDE SEQUENCE [LARGE SCALE GENOMIC DNA]</scope>
    <source>
        <strain evidence="2 3">AS_MEX2019</strain>
        <tissue evidence="2">Muscle</tissue>
    </source>
</reference>
<keyword evidence="3" id="KW-1185">Reference proteome</keyword>
<organism evidence="2 3">
    <name type="scientific">Ameca splendens</name>
    <dbReference type="NCBI Taxonomy" id="208324"/>
    <lineage>
        <taxon>Eukaryota</taxon>
        <taxon>Metazoa</taxon>
        <taxon>Chordata</taxon>
        <taxon>Craniata</taxon>
        <taxon>Vertebrata</taxon>
        <taxon>Euteleostomi</taxon>
        <taxon>Actinopterygii</taxon>
        <taxon>Neopterygii</taxon>
        <taxon>Teleostei</taxon>
        <taxon>Neoteleostei</taxon>
        <taxon>Acanthomorphata</taxon>
        <taxon>Ovalentaria</taxon>
        <taxon>Atherinomorphae</taxon>
        <taxon>Cyprinodontiformes</taxon>
        <taxon>Goodeidae</taxon>
        <taxon>Ameca</taxon>
    </lineage>
</organism>
<feature type="compositionally biased region" description="Polar residues" evidence="1">
    <location>
        <begin position="63"/>
        <end position="78"/>
    </location>
</feature>
<accession>A0ABV0YXS5</accession>
<dbReference type="Proteomes" id="UP001469553">
    <property type="component" value="Unassembled WGS sequence"/>
</dbReference>
<feature type="region of interest" description="Disordered" evidence="1">
    <location>
        <begin position="63"/>
        <end position="100"/>
    </location>
</feature>
<name>A0ABV0YXS5_9TELE</name>